<comment type="caution">
    <text evidence="4">The sequence shown here is derived from an EMBL/GenBank/DDBJ whole genome shotgun (WGS) entry which is preliminary data.</text>
</comment>
<dbReference type="Gene3D" id="2.30.29.30">
    <property type="entry name" value="Pleckstrin-homology domain (PH domain)/Phosphotyrosine-binding domain (PTB)"/>
    <property type="match status" value="1"/>
</dbReference>
<name>A0AAW0TRW5_SCYPA</name>
<feature type="transmembrane region" description="Helical" evidence="2">
    <location>
        <begin position="371"/>
        <end position="396"/>
    </location>
</feature>
<dbReference type="GO" id="GO:0006915">
    <property type="term" value="P:apoptotic process"/>
    <property type="evidence" value="ECO:0007669"/>
    <property type="project" value="InterPro"/>
</dbReference>
<feature type="region of interest" description="Disordered" evidence="1">
    <location>
        <begin position="154"/>
        <end position="196"/>
    </location>
</feature>
<feature type="compositionally biased region" description="Basic and acidic residues" evidence="1">
    <location>
        <begin position="76"/>
        <end position="104"/>
    </location>
</feature>
<evidence type="ECO:0000313" key="4">
    <source>
        <dbReference type="EMBL" id="KAK8389332.1"/>
    </source>
</evidence>
<feature type="region of interest" description="Disordered" evidence="1">
    <location>
        <begin position="716"/>
        <end position="756"/>
    </location>
</feature>
<feature type="compositionally biased region" description="Low complexity" evidence="1">
    <location>
        <begin position="248"/>
        <end position="264"/>
    </location>
</feature>
<dbReference type="Proteomes" id="UP001487740">
    <property type="component" value="Unassembled WGS sequence"/>
</dbReference>
<evidence type="ECO:0000256" key="2">
    <source>
        <dbReference type="SAM" id="Phobius"/>
    </source>
</evidence>
<dbReference type="PANTHER" id="PTHR37402:SF1">
    <property type="entry name" value="GRAM DOMAIN-CONTAINING PROTEIN 4"/>
    <property type="match status" value="1"/>
</dbReference>
<gene>
    <name evidence="4" type="ORF">O3P69_008812</name>
</gene>
<dbReference type="InterPro" id="IPR004182">
    <property type="entry name" value="GRAM"/>
</dbReference>
<feature type="domain" description="GRAM" evidence="3">
    <location>
        <begin position="563"/>
        <end position="672"/>
    </location>
</feature>
<evidence type="ECO:0000256" key="1">
    <source>
        <dbReference type="SAM" id="MobiDB-lite"/>
    </source>
</evidence>
<feature type="compositionally biased region" description="Low complexity" evidence="1">
    <location>
        <begin position="159"/>
        <end position="168"/>
    </location>
</feature>
<dbReference type="InterPro" id="IPR037847">
    <property type="entry name" value="GRAMDC4"/>
</dbReference>
<dbReference type="InterPro" id="IPR011993">
    <property type="entry name" value="PH-like_dom_sf"/>
</dbReference>
<feature type="region of interest" description="Disordered" evidence="1">
    <location>
        <begin position="76"/>
        <end position="117"/>
    </location>
</feature>
<organism evidence="4 5">
    <name type="scientific">Scylla paramamosain</name>
    <name type="common">Mud crab</name>
    <dbReference type="NCBI Taxonomy" id="85552"/>
    <lineage>
        <taxon>Eukaryota</taxon>
        <taxon>Metazoa</taxon>
        <taxon>Ecdysozoa</taxon>
        <taxon>Arthropoda</taxon>
        <taxon>Crustacea</taxon>
        <taxon>Multicrustacea</taxon>
        <taxon>Malacostraca</taxon>
        <taxon>Eumalacostraca</taxon>
        <taxon>Eucarida</taxon>
        <taxon>Decapoda</taxon>
        <taxon>Pleocyemata</taxon>
        <taxon>Brachyura</taxon>
        <taxon>Eubrachyura</taxon>
        <taxon>Portunoidea</taxon>
        <taxon>Portunidae</taxon>
        <taxon>Portuninae</taxon>
        <taxon>Scylla</taxon>
    </lineage>
</organism>
<dbReference type="PANTHER" id="PTHR37402">
    <property type="entry name" value="GRAM DOMAIN-CONTAINING PROTEIN 4"/>
    <property type="match status" value="1"/>
</dbReference>
<proteinExistence type="predicted"/>
<dbReference type="CDD" id="cd13221">
    <property type="entry name" value="PH-GRAM_GRAMDC4"/>
    <property type="match status" value="1"/>
</dbReference>
<keyword evidence="2" id="KW-0472">Membrane</keyword>
<accession>A0AAW0TRW5</accession>
<keyword evidence="5" id="KW-1185">Reference proteome</keyword>
<feature type="compositionally biased region" description="Low complexity" evidence="1">
    <location>
        <begin position="184"/>
        <end position="194"/>
    </location>
</feature>
<feature type="region of interest" description="Disordered" evidence="1">
    <location>
        <begin position="248"/>
        <end position="287"/>
    </location>
</feature>
<dbReference type="Pfam" id="PF02893">
    <property type="entry name" value="GRAM"/>
    <property type="match status" value="1"/>
</dbReference>
<dbReference type="AlphaFoldDB" id="A0AAW0TRW5"/>
<dbReference type="GO" id="GO:0034164">
    <property type="term" value="P:negative regulation of toll-like receptor 9 signaling pathway"/>
    <property type="evidence" value="ECO:0007669"/>
    <property type="project" value="TreeGrafter"/>
</dbReference>
<protein>
    <recommendedName>
        <fullName evidence="3">GRAM domain-containing protein</fullName>
    </recommendedName>
</protein>
<feature type="transmembrane region" description="Helical" evidence="2">
    <location>
        <begin position="476"/>
        <end position="493"/>
    </location>
</feature>
<sequence>MRALIRSNPKMEHLKGDADQLTTEAQLSALQEQLVAVMLENQHLAEEAKALREASATEQLRQELEREREKSRILMERLQEKEAKDRERSEREARERDRHTREKSLPPGDKSPSLPQRIRKRINQMHKTQSFEVEESCPGPPQTPVAERLRLQGDEKLSQRSSSSLEHSTNQNVKYGGEAANPKSSSPFDVVESSSRGRFAWKRRGLEKSKSLDQSEFLASLNSANAAGGGATCSSGSETPTITTATTTTTAAAASSSVSSPWSETFRDKESDSDDGERGLLRDISGDLDQGIPQKIPPCSAEQIAPAVVSPKDPWWRRMEVQVVTAIGELLRDFSEVAEEEQPDGDPEGDPLTVKKLKENILRWESPSATLLALLIYLYSVLFGWLLTLVLLLGILKLSFNYLKKRGWTQIFLRRLRRREGGEAVDMAAGEAGLGDKFALVLQVARRVQNQLGAVSNAAEKVKNLCLWEHEATQRLYLFLCLLLIASVLLPAAQLFTITGIYLGLKFFVMDFIFFRYPRIRLKYDTTSRLWDTLPTDADLERRGEKNRSDNGNSSPDLSSFLELFNLPPTETPLPGWQSGRRCTLVNRDRSLTSAFKNGRLYLTNSFLCFERSKSHSAKNLKFPLKEAKVEKANSYPWIPGGGMAIEVSVEGKSYFFAAILNRDEVFDDVLEGCRRAGSTWCDAPNPSERPKDPKESKEVCRRGVLRPIGDQKCLGREQLVPEGRPWRGRRGGSGGRAVRNLPPSHRRPSSMNNKI</sequence>
<keyword evidence="2" id="KW-1133">Transmembrane helix</keyword>
<reference evidence="4 5" key="1">
    <citation type="submission" date="2023-03" db="EMBL/GenBank/DDBJ databases">
        <title>High-quality genome of Scylla paramamosain provides insights in environmental adaptation.</title>
        <authorList>
            <person name="Zhang L."/>
        </authorList>
    </citation>
    <scope>NUCLEOTIDE SEQUENCE [LARGE SCALE GENOMIC DNA]</scope>
    <source>
        <strain evidence="4">LZ_2023a</strain>
        <tissue evidence="4">Muscle</tissue>
    </source>
</reference>
<dbReference type="EMBL" id="JARAKH010000027">
    <property type="protein sequence ID" value="KAK8389332.1"/>
    <property type="molecule type" value="Genomic_DNA"/>
</dbReference>
<keyword evidence="2" id="KW-0812">Transmembrane</keyword>
<dbReference type="InterPro" id="IPR037845">
    <property type="entry name" value="GRAMDC4_PH-GRAM"/>
</dbReference>
<feature type="compositionally biased region" description="Basic and acidic residues" evidence="1">
    <location>
        <begin position="265"/>
        <end position="285"/>
    </location>
</feature>
<evidence type="ECO:0000259" key="3">
    <source>
        <dbReference type="Pfam" id="PF02893"/>
    </source>
</evidence>
<evidence type="ECO:0000313" key="5">
    <source>
        <dbReference type="Proteomes" id="UP001487740"/>
    </source>
</evidence>